<feature type="transmembrane region" description="Helical" evidence="1">
    <location>
        <begin position="36"/>
        <end position="53"/>
    </location>
</feature>
<dbReference type="AlphaFoldDB" id="A0A8G2DU14"/>
<gene>
    <name evidence="2" type="ORF">EWH12_20055</name>
</gene>
<sequence length="107" mass="11810">MNVYQIIVVIFGLIVSAISIFAVIVIARSPYFTRKPLWIIGSLFGFLGLGISWTSPDDLILLFGISIPVINVFKVLPTDPVIVKTFFPFVAIVALIRHMIFDDEAAG</sequence>
<protein>
    <submittedName>
        <fullName evidence="2">Uncharacterized protein</fullName>
    </submittedName>
</protein>
<organism evidence="2 3">
    <name type="scientific">Sphingobium cupriresistens</name>
    <dbReference type="NCBI Taxonomy" id="1132417"/>
    <lineage>
        <taxon>Bacteria</taxon>
        <taxon>Pseudomonadati</taxon>
        <taxon>Pseudomonadota</taxon>
        <taxon>Alphaproteobacteria</taxon>
        <taxon>Sphingomonadales</taxon>
        <taxon>Sphingomonadaceae</taxon>
        <taxon>Sphingobium</taxon>
    </lineage>
</organism>
<keyword evidence="1" id="KW-1133">Transmembrane helix</keyword>
<dbReference type="RefSeq" id="WP_129927613.1">
    <property type="nucleotide sequence ID" value="NZ_SEOO01000057.1"/>
</dbReference>
<evidence type="ECO:0000256" key="1">
    <source>
        <dbReference type="SAM" id="Phobius"/>
    </source>
</evidence>
<feature type="transmembrane region" description="Helical" evidence="1">
    <location>
        <begin position="6"/>
        <end position="27"/>
    </location>
</feature>
<proteinExistence type="predicted"/>
<dbReference type="Proteomes" id="UP000291572">
    <property type="component" value="Unassembled WGS sequence"/>
</dbReference>
<reference evidence="2 3" key="1">
    <citation type="submission" date="2019-02" db="EMBL/GenBank/DDBJ databases">
        <authorList>
            <person name="Feng G."/>
        </authorList>
    </citation>
    <scope>NUCLEOTIDE SEQUENCE [LARGE SCALE GENOMIC DNA]</scope>
    <source>
        <strain evidence="2 3">CCTCC AB 2011146</strain>
    </source>
</reference>
<keyword evidence="1" id="KW-0812">Transmembrane</keyword>
<feature type="transmembrane region" description="Helical" evidence="1">
    <location>
        <begin position="59"/>
        <end position="76"/>
    </location>
</feature>
<comment type="caution">
    <text evidence="2">The sequence shown here is derived from an EMBL/GenBank/DDBJ whole genome shotgun (WGS) entry which is preliminary data.</text>
</comment>
<feature type="transmembrane region" description="Helical" evidence="1">
    <location>
        <begin position="81"/>
        <end position="100"/>
    </location>
</feature>
<evidence type="ECO:0000313" key="2">
    <source>
        <dbReference type="EMBL" id="RYM06608.1"/>
    </source>
</evidence>
<name>A0A8G2DU14_9SPHN</name>
<dbReference type="EMBL" id="SEOO01000057">
    <property type="protein sequence ID" value="RYM06608.1"/>
    <property type="molecule type" value="Genomic_DNA"/>
</dbReference>
<keyword evidence="1" id="KW-0472">Membrane</keyword>
<accession>A0A8G2DU14</accession>
<evidence type="ECO:0000313" key="3">
    <source>
        <dbReference type="Proteomes" id="UP000291572"/>
    </source>
</evidence>